<dbReference type="AlphaFoldDB" id="A0AB34H8Z5"/>
<dbReference type="EMBL" id="JAIQCJ010001822">
    <property type="protein sequence ID" value="KAJ8787215.1"/>
    <property type="molecule type" value="Genomic_DNA"/>
</dbReference>
<keyword evidence="3" id="KW-1185">Reference proteome</keyword>
<gene>
    <name evidence="2" type="ORF">J1605_005801</name>
</gene>
<feature type="compositionally biased region" description="Pro residues" evidence="1">
    <location>
        <begin position="84"/>
        <end position="98"/>
    </location>
</feature>
<feature type="region of interest" description="Disordered" evidence="1">
    <location>
        <begin position="65"/>
        <end position="98"/>
    </location>
</feature>
<reference evidence="2 3" key="1">
    <citation type="submission" date="2022-11" db="EMBL/GenBank/DDBJ databases">
        <title>Whole genome sequence of Eschrichtius robustus ER-17-0199.</title>
        <authorList>
            <person name="Bruniche-Olsen A."/>
            <person name="Black A.N."/>
            <person name="Fields C.J."/>
            <person name="Walden K."/>
            <person name="Dewoody J.A."/>
        </authorList>
    </citation>
    <scope>NUCLEOTIDE SEQUENCE [LARGE SCALE GENOMIC DNA]</scope>
    <source>
        <strain evidence="2">ER-17-0199</strain>
        <tissue evidence="2">Blubber</tissue>
    </source>
</reference>
<protein>
    <submittedName>
        <fullName evidence="2">Uncharacterized protein</fullName>
    </submittedName>
</protein>
<sequence length="98" mass="10905">MFLPSSPHVRCVRRAARGGKRKRKGWWPRELPPEWLVGFRGAAMEGCSEPQLDAKAKVTNQVSEWPSLRGLRRPRLDKWQAAAPGPPPAPGSRGTMPP</sequence>
<evidence type="ECO:0000313" key="2">
    <source>
        <dbReference type="EMBL" id="KAJ8787215.1"/>
    </source>
</evidence>
<proteinExistence type="predicted"/>
<dbReference type="Proteomes" id="UP001159641">
    <property type="component" value="Unassembled WGS sequence"/>
</dbReference>
<accession>A0AB34H8Z5</accession>
<organism evidence="2 3">
    <name type="scientific">Eschrichtius robustus</name>
    <name type="common">California gray whale</name>
    <name type="synonym">Eschrichtius gibbosus</name>
    <dbReference type="NCBI Taxonomy" id="9764"/>
    <lineage>
        <taxon>Eukaryota</taxon>
        <taxon>Metazoa</taxon>
        <taxon>Chordata</taxon>
        <taxon>Craniata</taxon>
        <taxon>Vertebrata</taxon>
        <taxon>Euteleostomi</taxon>
        <taxon>Mammalia</taxon>
        <taxon>Eutheria</taxon>
        <taxon>Laurasiatheria</taxon>
        <taxon>Artiodactyla</taxon>
        <taxon>Whippomorpha</taxon>
        <taxon>Cetacea</taxon>
        <taxon>Mysticeti</taxon>
        <taxon>Eschrichtiidae</taxon>
        <taxon>Eschrichtius</taxon>
    </lineage>
</organism>
<name>A0AB34H8Z5_ESCRO</name>
<evidence type="ECO:0000256" key="1">
    <source>
        <dbReference type="SAM" id="MobiDB-lite"/>
    </source>
</evidence>
<evidence type="ECO:0000313" key="3">
    <source>
        <dbReference type="Proteomes" id="UP001159641"/>
    </source>
</evidence>
<comment type="caution">
    <text evidence="2">The sequence shown here is derived from an EMBL/GenBank/DDBJ whole genome shotgun (WGS) entry which is preliminary data.</text>
</comment>